<dbReference type="GO" id="GO:0016705">
    <property type="term" value="F:oxidoreductase activity, acting on paired donors, with incorporation or reduction of molecular oxygen"/>
    <property type="evidence" value="ECO:0007669"/>
    <property type="project" value="InterPro"/>
</dbReference>
<keyword evidence="5 9" id="KW-0560">Oxidoreductase</keyword>
<evidence type="ECO:0000256" key="9">
    <source>
        <dbReference type="RuleBase" id="RU000461"/>
    </source>
</evidence>
<dbReference type="InterPro" id="IPR050196">
    <property type="entry name" value="Cytochrome_P450_Monoox"/>
</dbReference>
<sequence>MLEPNLTLHIWILQCVVIFISLLIIWVIFLSLRSRFHLREIPMPPGHFIFGHLFDILDKENQLIKFTKYAVKYDGIFKIYVPPTKASVILTDPELIKILTTTQLDKPKDYLFLKNWFGHGLLTVPVKHWKRQRNMLTPHFNRFSQMAHFVKIFENYGDELVAHLEGTSDGNIEMLPLMKWFAINSFCEIAFSQSKVFHEAYNHKYFESVEMLQKICVDRSTSMKRFDFWYKFTETFRQEWKALDTVNKLFEEIVEKKLEEQNENNANVEEYENFLDMLLKLRKENGLTIEHIRHEINTFLFAGHDTTSNGLAFTLYALSKNPKIQDKIFEEQSNILGDKVKVTYSDLQQMKYLESVVNESLRMYPPIPLIGRKVTKSMNLAGKYHLEKNQNVGIFIYGCHHNPKYFPEPEKFIPERFLNGNAANSLMTFSYGPRTCIARKFAMLEMKSCILKMVRKFHILPPKPDENIHLYGSVVLRTLNPVRISLKKRI</sequence>
<gene>
    <name evidence="11" type="ORF">PHYEVI_LOCUS6142</name>
</gene>
<evidence type="ECO:0000256" key="4">
    <source>
        <dbReference type="ARBA" id="ARBA00022723"/>
    </source>
</evidence>
<name>A0A9N9TSY7_PHYSR</name>
<dbReference type="GO" id="GO:0005506">
    <property type="term" value="F:iron ion binding"/>
    <property type="evidence" value="ECO:0007669"/>
    <property type="project" value="InterPro"/>
</dbReference>
<evidence type="ECO:0000313" key="12">
    <source>
        <dbReference type="Proteomes" id="UP001153712"/>
    </source>
</evidence>
<keyword evidence="7 9" id="KW-0503">Monooxygenase</keyword>
<feature type="transmembrane region" description="Helical" evidence="10">
    <location>
        <begin position="6"/>
        <end position="29"/>
    </location>
</feature>
<keyword evidence="10" id="KW-0812">Transmembrane</keyword>
<dbReference type="PROSITE" id="PS00086">
    <property type="entry name" value="CYTOCHROME_P450"/>
    <property type="match status" value="1"/>
</dbReference>
<feature type="binding site" description="axial binding residue" evidence="8">
    <location>
        <position position="436"/>
    </location>
    <ligand>
        <name>heme</name>
        <dbReference type="ChEBI" id="CHEBI:30413"/>
    </ligand>
    <ligandPart>
        <name>Fe</name>
        <dbReference type="ChEBI" id="CHEBI:18248"/>
    </ligandPart>
</feature>
<protein>
    <recommendedName>
        <fullName evidence="13">Cytochrome P450</fullName>
    </recommendedName>
</protein>
<dbReference type="InterPro" id="IPR001128">
    <property type="entry name" value="Cyt_P450"/>
</dbReference>
<comment type="cofactor">
    <cofactor evidence="1 8">
        <name>heme</name>
        <dbReference type="ChEBI" id="CHEBI:30413"/>
    </cofactor>
</comment>
<dbReference type="EMBL" id="OU900096">
    <property type="protein sequence ID" value="CAG9859774.1"/>
    <property type="molecule type" value="Genomic_DNA"/>
</dbReference>
<organism evidence="11 12">
    <name type="scientific">Phyllotreta striolata</name>
    <name type="common">Striped flea beetle</name>
    <name type="synonym">Crioceris striolata</name>
    <dbReference type="NCBI Taxonomy" id="444603"/>
    <lineage>
        <taxon>Eukaryota</taxon>
        <taxon>Metazoa</taxon>
        <taxon>Ecdysozoa</taxon>
        <taxon>Arthropoda</taxon>
        <taxon>Hexapoda</taxon>
        <taxon>Insecta</taxon>
        <taxon>Pterygota</taxon>
        <taxon>Neoptera</taxon>
        <taxon>Endopterygota</taxon>
        <taxon>Coleoptera</taxon>
        <taxon>Polyphaga</taxon>
        <taxon>Cucujiformia</taxon>
        <taxon>Chrysomeloidea</taxon>
        <taxon>Chrysomelidae</taxon>
        <taxon>Galerucinae</taxon>
        <taxon>Alticini</taxon>
        <taxon>Phyllotreta</taxon>
    </lineage>
</organism>
<dbReference type="GO" id="GO:0020037">
    <property type="term" value="F:heme binding"/>
    <property type="evidence" value="ECO:0007669"/>
    <property type="project" value="InterPro"/>
</dbReference>
<evidence type="ECO:0000256" key="6">
    <source>
        <dbReference type="ARBA" id="ARBA00023004"/>
    </source>
</evidence>
<dbReference type="Pfam" id="PF00067">
    <property type="entry name" value="p450"/>
    <property type="match status" value="1"/>
</dbReference>
<evidence type="ECO:0000256" key="3">
    <source>
        <dbReference type="ARBA" id="ARBA00022617"/>
    </source>
</evidence>
<evidence type="ECO:0000256" key="1">
    <source>
        <dbReference type="ARBA" id="ARBA00001971"/>
    </source>
</evidence>
<dbReference type="PRINTS" id="PR00385">
    <property type="entry name" value="P450"/>
</dbReference>
<evidence type="ECO:0000256" key="8">
    <source>
        <dbReference type="PIRSR" id="PIRSR602401-1"/>
    </source>
</evidence>
<proteinExistence type="inferred from homology"/>
<dbReference type="PANTHER" id="PTHR24291:SF187">
    <property type="entry name" value="CYTOCHROME P450 4AE1-RELATED"/>
    <property type="match status" value="1"/>
</dbReference>
<reference evidence="11" key="1">
    <citation type="submission" date="2022-01" db="EMBL/GenBank/DDBJ databases">
        <authorList>
            <person name="King R."/>
        </authorList>
    </citation>
    <scope>NUCLEOTIDE SEQUENCE</scope>
</reference>
<keyword evidence="10" id="KW-0472">Membrane</keyword>
<keyword evidence="6 8" id="KW-0408">Iron</keyword>
<keyword evidence="10" id="KW-1133">Transmembrane helix</keyword>
<dbReference type="Proteomes" id="UP001153712">
    <property type="component" value="Chromosome 3"/>
</dbReference>
<dbReference type="InterPro" id="IPR036396">
    <property type="entry name" value="Cyt_P450_sf"/>
</dbReference>
<keyword evidence="4 8" id="KW-0479">Metal-binding</keyword>
<evidence type="ECO:0000256" key="2">
    <source>
        <dbReference type="ARBA" id="ARBA00010617"/>
    </source>
</evidence>
<comment type="similarity">
    <text evidence="2 9">Belongs to the cytochrome P450 family.</text>
</comment>
<evidence type="ECO:0000256" key="10">
    <source>
        <dbReference type="SAM" id="Phobius"/>
    </source>
</evidence>
<dbReference type="PANTHER" id="PTHR24291">
    <property type="entry name" value="CYTOCHROME P450 FAMILY 4"/>
    <property type="match status" value="1"/>
</dbReference>
<keyword evidence="12" id="KW-1185">Reference proteome</keyword>
<dbReference type="InterPro" id="IPR002401">
    <property type="entry name" value="Cyt_P450_E_grp-I"/>
</dbReference>
<dbReference type="AlphaFoldDB" id="A0A9N9TSY7"/>
<dbReference type="OrthoDB" id="1470350at2759"/>
<dbReference type="InterPro" id="IPR017972">
    <property type="entry name" value="Cyt_P450_CS"/>
</dbReference>
<dbReference type="Gene3D" id="1.10.630.10">
    <property type="entry name" value="Cytochrome P450"/>
    <property type="match status" value="1"/>
</dbReference>
<accession>A0A9N9TSY7</accession>
<evidence type="ECO:0008006" key="13">
    <source>
        <dbReference type="Google" id="ProtNLM"/>
    </source>
</evidence>
<evidence type="ECO:0000313" key="11">
    <source>
        <dbReference type="EMBL" id="CAG9859774.1"/>
    </source>
</evidence>
<dbReference type="SUPFAM" id="SSF48264">
    <property type="entry name" value="Cytochrome P450"/>
    <property type="match status" value="1"/>
</dbReference>
<keyword evidence="3 8" id="KW-0349">Heme</keyword>
<dbReference type="PRINTS" id="PR00463">
    <property type="entry name" value="EP450I"/>
</dbReference>
<evidence type="ECO:0000256" key="7">
    <source>
        <dbReference type="ARBA" id="ARBA00023033"/>
    </source>
</evidence>
<dbReference type="GO" id="GO:0004497">
    <property type="term" value="F:monooxygenase activity"/>
    <property type="evidence" value="ECO:0007669"/>
    <property type="project" value="UniProtKB-KW"/>
</dbReference>
<evidence type="ECO:0000256" key="5">
    <source>
        <dbReference type="ARBA" id="ARBA00023002"/>
    </source>
</evidence>